<dbReference type="PATRIC" id="fig|1352936.5.peg.9147"/>
<feature type="region of interest" description="Disordered" evidence="1">
    <location>
        <begin position="1"/>
        <end position="29"/>
    </location>
</feature>
<name>V6JGC1_STRRC</name>
<comment type="caution">
    <text evidence="3">The sequence shown here is derived from an EMBL/GenBank/DDBJ whole genome shotgun (WGS) entry which is preliminary data.</text>
</comment>
<dbReference type="STRING" id="1352936.M878_44090"/>
<evidence type="ECO:0000256" key="1">
    <source>
        <dbReference type="SAM" id="MobiDB-lite"/>
    </source>
</evidence>
<dbReference type="RefSeq" id="WP_023553629.1">
    <property type="nucleotide sequence ID" value="NZ_CM002285.1"/>
</dbReference>
<evidence type="ECO:0000313" key="4">
    <source>
        <dbReference type="Proteomes" id="UP000017984"/>
    </source>
</evidence>
<evidence type="ECO:0000313" key="3">
    <source>
        <dbReference type="EMBL" id="EST18900.1"/>
    </source>
</evidence>
<keyword evidence="4" id="KW-1185">Reference proteome</keyword>
<dbReference type="InterPro" id="IPR010330">
    <property type="entry name" value="CoiA_nuc"/>
</dbReference>
<proteinExistence type="predicted"/>
<organism evidence="3 4">
    <name type="scientific">Streptomyces roseochromogenus subsp. oscitans DS 12.976</name>
    <dbReference type="NCBI Taxonomy" id="1352936"/>
    <lineage>
        <taxon>Bacteria</taxon>
        <taxon>Bacillati</taxon>
        <taxon>Actinomycetota</taxon>
        <taxon>Actinomycetes</taxon>
        <taxon>Kitasatosporales</taxon>
        <taxon>Streptomycetaceae</taxon>
        <taxon>Streptomyces</taxon>
    </lineage>
</organism>
<gene>
    <name evidence="3" type="ORF">M878_44090</name>
</gene>
<dbReference type="HOGENOM" id="CLU_2541228_0_0_11"/>
<evidence type="ECO:0000259" key="2">
    <source>
        <dbReference type="Pfam" id="PF06054"/>
    </source>
</evidence>
<dbReference type="EMBL" id="AWQX01000386">
    <property type="protein sequence ID" value="EST18900.1"/>
    <property type="molecule type" value="Genomic_DNA"/>
</dbReference>
<sequence length="83" mass="8696">MCAAAGKTEEHRSLEQALDATARESGHQAELEVAAAHGGWRADVLVTTPDGRPTALEAQLSSASLVDVLARTRRCDADRAGVV</sequence>
<dbReference type="OrthoDB" id="4916564at2"/>
<accession>V6JGC1</accession>
<dbReference type="AlphaFoldDB" id="V6JGC1"/>
<dbReference type="Proteomes" id="UP000017984">
    <property type="component" value="Chromosome"/>
</dbReference>
<feature type="domain" description="Competence protein CoiA nuclease-like" evidence="2">
    <location>
        <begin position="8"/>
        <end position="74"/>
    </location>
</feature>
<dbReference type="Pfam" id="PF06054">
    <property type="entry name" value="CoiA_nuc"/>
    <property type="match status" value="1"/>
</dbReference>
<reference evidence="3 4" key="1">
    <citation type="journal article" date="2014" name="Genome Announc.">
        <title>Draft Genome Sequence of Streptomyces roseochromogenes subsp. oscitans DS 12.976, Producer of the Aminocoumarin Antibiotic Clorobiocin.</title>
        <authorList>
            <person name="Ruckert C."/>
            <person name="Kalinowski J."/>
            <person name="Heide L."/>
            <person name="Apel A.K."/>
        </authorList>
    </citation>
    <scope>NUCLEOTIDE SEQUENCE [LARGE SCALE GENOMIC DNA]</scope>
    <source>
        <strain evidence="3 4">DS 12.976</strain>
    </source>
</reference>
<protein>
    <recommendedName>
        <fullName evidence="2">Competence protein CoiA nuclease-like domain-containing protein</fullName>
    </recommendedName>
</protein>